<dbReference type="Pfam" id="PF06985">
    <property type="entry name" value="HET"/>
    <property type="match status" value="1"/>
</dbReference>
<dbReference type="InterPro" id="IPR052895">
    <property type="entry name" value="HetReg/Transcr_Mod"/>
</dbReference>
<accession>A0A6A6TDH9</accession>
<dbReference type="InterPro" id="IPR010730">
    <property type="entry name" value="HET"/>
</dbReference>
<evidence type="ECO:0000259" key="2">
    <source>
        <dbReference type="Pfam" id="PF06985"/>
    </source>
</evidence>
<feature type="domain" description="Heterokaryon incompatibility" evidence="2">
    <location>
        <begin position="59"/>
        <end position="202"/>
    </location>
</feature>
<evidence type="ECO:0000313" key="4">
    <source>
        <dbReference type="Proteomes" id="UP000799324"/>
    </source>
</evidence>
<keyword evidence="4" id="KW-1185">Reference proteome</keyword>
<dbReference type="AlphaFoldDB" id="A0A6A6TDH9"/>
<feature type="region of interest" description="Disordered" evidence="1">
    <location>
        <begin position="1"/>
        <end position="23"/>
    </location>
</feature>
<dbReference type="Proteomes" id="UP000799324">
    <property type="component" value="Unassembled WGS sequence"/>
</dbReference>
<name>A0A6A6TDH9_9PLEO</name>
<evidence type="ECO:0000313" key="3">
    <source>
        <dbReference type="EMBL" id="KAF2657048.1"/>
    </source>
</evidence>
<gene>
    <name evidence="3" type="ORF">K491DRAFT_691417</name>
</gene>
<proteinExistence type="predicted"/>
<protein>
    <submittedName>
        <fullName evidence="3">HET-domain-containing protein</fullName>
    </submittedName>
</protein>
<dbReference type="OrthoDB" id="4850726at2759"/>
<evidence type="ECO:0000256" key="1">
    <source>
        <dbReference type="SAM" id="MobiDB-lite"/>
    </source>
</evidence>
<dbReference type="EMBL" id="MU004329">
    <property type="protein sequence ID" value="KAF2657048.1"/>
    <property type="molecule type" value="Genomic_DNA"/>
</dbReference>
<sequence>MAKLHEPLQQTSLGETDSRSPYKPLQKDEFRVVKISKAPSGATFDCTTMTVSWDNPPTYTALSYVWGSEENPGIVNIDTNSINVTRNLFDALGELWGLDPHRVWWIDALCIDQKNHSERAHQVERMPWIYANAEKVLIYLRSEASLATISLYFNLDDKESRRTWLREMVLLTNIRSVWDQFCSEFHTLCQNPYWSRVWIVQEVAYAQSASVFITGGFTIAYERLMHEDILWDLRITFLEMETALLFSKESPILQALWNGPARIGQAGSARNGQESGYRSNNWLITIQGKQCKDPRDYIYAMFHLFPPELRDRIAINYEIPYLELFSFFTRTCIQATNDLSIIVWGKAGEIDSGVPSWTGNICKGVADPFTGYDLHSRPFSSNETTIRFSDDSKRLHVCGKVIGEIVAICSLTLEPEQLFYSLGLTLSPFTLRVLIDTVGLGQKRSYADWPERKCMAGPA</sequence>
<dbReference type="PANTHER" id="PTHR24148:SF73">
    <property type="entry name" value="HET DOMAIN PROTEIN (AFU_ORTHOLOGUE AFUA_8G01020)"/>
    <property type="match status" value="1"/>
</dbReference>
<dbReference type="PANTHER" id="PTHR24148">
    <property type="entry name" value="ANKYRIN REPEAT DOMAIN-CONTAINING PROTEIN 39 HOMOLOG-RELATED"/>
    <property type="match status" value="1"/>
</dbReference>
<organism evidence="3 4">
    <name type="scientific">Lophiostoma macrostomum CBS 122681</name>
    <dbReference type="NCBI Taxonomy" id="1314788"/>
    <lineage>
        <taxon>Eukaryota</taxon>
        <taxon>Fungi</taxon>
        <taxon>Dikarya</taxon>
        <taxon>Ascomycota</taxon>
        <taxon>Pezizomycotina</taxon>
        <taxon>Dothideomycetes</taxon>
        <taxon>Pleosporomycetidae</taxon>
        <taxon>Pleosporales</taxon>
        <taxon>Lophiostomataceae</taxon>
        <taxon>Lophiostoma</taxon>
    </lineage>
</organism>
<reference evidence="3" key="1">
    <citation type="journal article" date="2020" name="Stud. Mycol.">
        <title>101 Dothideomycetes genomes: a test case for predicting lifestyles and emergence of pathogens.</title>
        <authorList>
            <person name="Haridas S."/>
            <person name="Albert R."/>
            <person name="Binder M."/>
            <person name="Bloem J."/>
            <person name="Labutti K."/>
            <person name="Salamov A."/>
            <person name="Andreopoulos B."/>
            <person name="Baker S."/>
            <person name="Barry K."/>
            <person name="Bills G."/>
            <person name="Bluhm B."/>
            <person name="Cannon C."/>
            <person name="Castanera R."/>
            <person name="Culley D."/>
            <person name="Daum C."/>
            <person name="Ezra D."/>
            <person name="Gonzalez J."/>
            <person name="Henrissat B."/>
            <person name="Kuo A."/>
            <person name="Liang C."/>
            <person name="Lipzen A."/>
            <person name="Lutzoni F."/>
            <person name="Magnuson J."/>
            <person name="Mondo S."/>
            <person name="Nolan M."/>
            <person name="Ohm R."/>
            <person name="Pangilinan J."/>
            <person name="Park H.-J."/>
            <person name="Ramirez L."/>
            <person name="Alfaro M."/>
            <person name="Sun H."/>
            <person name="Tritt A."/>
            <person name="Yoshinaga Y."/>
            <person name="Zwiers L.-H."/>
            <person name="Turgeon B."/>
            <person name="Goodwin S."/>
            <person name="Spatafora J."/>
            <person name="Crous P."/>
            <person name="Grigoriev I."/>
        </authorList>
    </citation>
    <scope>NUCLEOTIDE SEQUENCE</scope>
    <source>
        <strain evidence="3">CBS 122681</strain>
    </source>
</reference>